<sequence length="80" mass="9157">MNVISKPSCLLFLFIMHLSKFILISRFLCASPLKVSWWEGVEILSFRSGMEQSAITEDVEQCPCSRSLPSSSFWVWRLVG</sequence>
<comment type="caution">
    <text evidence="1">The sequence shown here is derived from an EMBL/GenBank/DDBJ whole genome shotgun (WGS) entry which is preliminary data.</text>
</comment>
<name>A0AAN9JC34_CLITE</name>
<dbReference type="EMBL" id="JAYKXN010000004">
    <property type="protein sequence ID" value="KAK7295411.1"/>
    <property type="molecule type" value="Genomic_DNA"/>
</dbReference>
<evidence type="ECO:0000313" key="2">
    <source>
        <dbReference type="Proteomes" id="UP001359559"/>
    </source>
</evidence>
<protein>
    <submittedName>
        <fullName evidence="1">Uncharacterized protein</fullName>
    </submittedName>
</protein>
<accession>A0AAN9JC34</accession>
<gene>
    <name evidence="1" type="ORF">RJT34_18318</name>
</gene>
<keyword evidence="2" id="KW-1185">Reference proteome</keyword>
<proteinExistence type="predicted"/>
<dbReference type="AlphaFoldDB" id="A0AAN9JC34"/>
<dbReference type="Proteomes" id="UP001359559">
    <property type="component" value="Unassembled WGS sequence"/>
</dbReference>
<organism evidence="1 2">
    <name type="scientific">Clitoria ternatea</name>
    <name type="common">Butterfly pea</name>
    <dbReference type="NCBI Taxonomy" id="43366"/>
    <lineage>
        <taxon>Eukaryota</taxon>
        <taxon>Viridiplantae</taxon>
        <taxon>Streptophyta</taxon>
        <taxon>Embryophyta</taxon>
        <taxon>Tracheophyta</taxon>
        <taxon>Spermatophyta</taxon>
        <taxon>Magnoliopsida</taxon>
        <taxon>eudicotyledons</taxon>
        <taxon>Gunneridae</taxon>
        <taxon>Pentapetalae</taxon>
        <taxon>rosids</taxon>
        <taxon>fabids</taxon>
        <taxon>Fabales</taxon>
        <taxon>Fabaceae</taxon>
        <taxon>Papilionoideae</taxon>
        <taxon>50 kb inversion clade</taxon>
        <taxon>NPAAA clade</taxon>
        <taxon>indigoferoid/millettioid clade</taxon>
        <taxon>Phaseoleae</taxon>
        <taxon>Clitoria</taxon>
    </lineage>
</organism>
<evidence type="ECO:0000313" key="1">
    <source>
        <dbReference type="EMBL" id="KAK7295411.1"/>
    </source>
</evidence>
<reference evidence="1 2" key="1">
    <citation type="submission" date="2024-01" db="EMBL/GenBank/DDBJ databases">
        <title>The genomes of 5 underutilized Papilionoideae crops provide insights into root nodulation and disease resistance.</title>
        <authorList>
            <person name="Yuan L."/>
        </authorList>
    </citation>
    <scope>NUCLEOTIDE SEQUENCE [LARGE SCALE GENOMIC DNA]</scope>
    <source>
        <strain evidence="1">LY-2023</strain>
        <tissue evidence="1">Leaf</tissue>
    </source>
</reference>